<dbReference type="Proteomes" id="UP001499978">
    <property type="component" value="Unassembled WGS sequence"/>
</dbReference>
<feature type="transmembrane region" description="Helical" evidence="1">
    <location>
        <begin position="149"/>
        <end position="171"/>
    </location>
</feature>
<feature type="transmembrane region" description="Helical" evidence="1">
    <location>
        <begin position="91"/>
        <end position="112"/>
    </location>
</feature>
<feature type="transmembrane region" description="Helical" evidence="1">
    <location>
        <begin position="422"/>
        <end position="441"/>
    </location>
</feature>
<feature type="transmembrane region" description="Helical" evidence="1">
    <location>
        <begin position="304"/>
        <end position="324"/>
    </location>
</feature>
<feature type="transmembrane region" description="Helical" evidence="1">
    <location>
        <begin position="124"/>
        <end position="143"/>
    </location>
</feature>
<keyword evidence="3" id="KW-1185">Reference proteome</keyword>
<protein>
    <submittedName>
        <fullName evidence="2">MFS transporter</fullName>
    </submittedName>
</protein>
<feature type="transmembrane region" description="Helical" evidence="1">
    <location>
        <begin position="336"/>
        <end position="353"/>
    </location>
</feature>
<proteinExistence type="predicted"/>
<dbReference type="Gene3D" id="1.20.1250.20">
    <property type="entry name" value="MFS general substrate transporter like domains"/>
    <property type="match status" value="1"/>
</dbReference>
<keyword evidence="1" id="KW-0812">Transmembrane</keyword>
<organism evidence="2 3">
    <name type="scientific">Pilimelia columellifera subsp. columellifera</name>
    <dbReference type="NCBI Taxonomy" id="706583"/>
    <lineage>
        <taxon>Bacteria</taxon>
        <taxon>Bacillati</taxon>
        <taxon>Actinomycetota</taxon>
        <taxon>Actinomycetes</taxon>
        <taxon>Micromonosporales</taxon>
        <taxon>Micromonosporaceae</taxon>
        <taxon>Pilimelia</taxon>
    </lineage>
</organism>
<gene>
    <name evidence="2" type="ORF">GCM10010201_16220</name>
</gene>
<keyword evidence="1" id="KW-1133">Transmembrane helix</keyword>
<feature type="transmembrane region" description="Helical" evidence="1">
    <location>
        <begin position="265"/>
        <end position="292"/>
    </location>
</feature>
<feature type="transmembrane region" description="Helical" evidence="1">
    <location>
        <begin position="224"/>
        <end position="244"/>
    </location>
</feature>
<comment type="caution">
    <text evidence="2">The sequence shown here is derived from an EMBL/GenBank/DDBJ whole genome shotgun (WGS) entry which is preliminary data.</text>
</comment>
<dbReference type="PANTHER" id="PTHR23542:SF1">
    <property type="entry name" value="MAJOR FACILITATOR SUPERFAMILY (MFS) PROFILE DOMAIN-CONTAINING PROTEIN"/>
    <property type="match status" value="1"/>
</dbReference>
<feature type="transmembrane region" description="Helical" evidence="1">
    <location>
        <begin position="359"/>
        <end position="381"/>
    </location>
</feature>
<dbReference type="InterPro" id="IPR011701">
    <property type="entry name" value="MFS"/>
</dbReference>
<reference evidence="3" key="1">
    <citation type="journal article" date="2019" name="Int. J. Syst. Evol. Microbiol.">
        <title>The Global Catalogue of Microorganisms (GCM) 10K type strain sequencing project: providing services to taxonomists for standard genome sequencing and annotation.</title>
        <authorList>
            <consortium name="The Broad Institute Genomics Platform"/>
            <consortium name="The Broad Institute Genome Sequencing Center for Infectious Disease"/>
            <person name="Wu L."/>
            <person name="Ma J."/>
        </authorList>
    </citation>
    <scope>NUCLEOTIDE SEQUENCE [LARGE SCALE GENOMIC DNA]</scope>
    <source>
        <strain evidence="3">JCM 3367</strain>
    </source>
</reference>
<evidence type="ECO:0000313" key="2">
    <source>
        <dbReference type="EMBL" id="GAA2519734.1"/>
    </source>
</evidence>
<keyword evidence="1" id="KW-0472">Membrane</keyword>
<dbReference type="EMBL" id="BAAARY010000005">
    <property type="protein sequence ID" value="GAA2519734.1"/>
    <property type="molecule type" value="Genomic_DNA"/>
</dbReference>
<dbReference type="SUPFAM" id="SSF103473">
    <property type="entry name" value="MFS general substrate transporter"/>
    <property type="match status" value="1"/>
</dbReference>
<dbReference type="PANTHER" id="PTHR23542">
    <property type="match status" value="1"/>
</dbReference>
<feature type="transmembrane region" description="Helical" evidence="1">
    <location>
        <begin position="192"/>
        <end position="218"/>
    </location>
</feature>
<sequence length="472" mass="47588">MTGRTPKRDSARQRPAVGFKGSDLVRVITRSGPAPPGRQKVGDMTAFRQYQQVWRIPGAPNLLLGGVIARLGIGITPLAMLVLVQQATGRFAYAGIADGLYALASAAVSPVLGRLADRIGPRPVLLVTGVTHPLALAGLLWALGGGADALPLIYLMATLAGVTFPPVTAAVRGAWNDLTEPHTGRTSLRPAALAAETSLFEVVFILGPLLFAACTLLAGARSALVTSAVVTFVGTLTLAGGRVLRHWQPHPSGVRTRGLGALSVPGFPSLLASVGLLGMAFGAMAVSIPAYATAHSGPGAAEGLAGILLAVWGIGSAVGGFWYGARRPARALARQFALLAFGVAGSFLILIAMPNAWALGIALVVGGVTVAPALTVQNTMVGKFVPGSMRTEAYTWATTVALGASAGGGALAGAVADLPGGASWAFLIAGMAVTGAAVLAAPPSWAIARADAGADARPAGPLVPRTAVEPAC</sequence>
<dbReference type="InterPro" id="IPR036259">
    <property type="entry name" value="MFS_trans_sf"/>
</dbReference>
<dbReference type="Pfam" id="PF07690">
    <property type="entry name" value="MFS_1"/>
    <property type="match status" value="1"/>
</dbReference>
<accession>A0ABP6AP88</accession>
<evidence type="ECO:0000313" key="3">
    <source>
        <dbReference type="Proteomes" id="UP001499978"/>
    </source>
</evidence>
<feature type="transmembrane region" description="Helical" evidence="1">
    <location>
        <begin position="62"/>
        <end position="85"/>
    </location>
</feature>
<evidence type="ECO:0000256" key="1">
    <source>
        <dbReference type="SAM" id="Phobius"/>
    </source>
</evidence>
<feature type="transmembrane region" description="Helical" evidence="1">
    <location>
        <begin position="393"/>
        <end position="416"/>
    </location>
</feature>
<name>A0ABP6AP88_9ACTN</name>